<name>A0ABP4UPL3_9ACTN</name>
<feature type="region of interest" description="Disordered" evidence="1">
    <location>
        <begin position="1"/>
        <end position="29"/>
    </location>
</feature>
<organism evidence="2 3">
    <name type="scientific">Kribbella yunnanensis</name>
    <dbReference type="NCBI Taxonomy" id="190194"/>
    <lineage>
        <taxon>Bacteria</taxon>
        <taxon>Bacillati</taxon>
        <taxon>Actinomycetota</taxon>
        <taxon>Actinomycetes</taxon>
        <taxon>Propionibacteriales</taxon>
        <taxon>Kribbellaceae</taxon>
        <taxon>Kribbella</taxon>
    </lineage>
</organism>
<evidence type="ECO:0000313" key="3">
    <source>
        <dbReference type="Proteomes" id="UP001500280"/>
    </source>
</evidence>
<evidence type="ECO:0000256" key="1">
    <source>
        <dbReference type="SAM" id="MobiDB-lite"/>
    </source>
</evidence>
<accession>A0ABP4UPL3</accession>
<dbReference type="RefSeq" id="WP_344160449.1">
    <property type="nucleotide sequence ID" value="NZ_BAAANF010000022.1"/>
</dbReference>
<reference evidence="3" key="1">
    <citation type="journal article" date="2019" name="Int. J. Syst. Evol. Microbiol.">
        <title>The Global Catalogue of Microorganisms (GCM) 10K type strain sequencing project: providing services to taxonomists for standard genome sequencing and annotation.</title>
        <authorList>
            <consortium name="The Broad Institute Genomics Platform"/>
            <consortium name="The Broad Institute Genome Sequencing Center for Infectious Disease"/>
            <person name="Wu L."/>
            <person name="Ma J."/>
        </authorList>
    </citation>
    <scope>NUCLEOTIDE SEQUENCE [LARGE SCALE GENOMIC DNA]</scope>
    <source>
        <strain evidence="3">JCM 14307</strain>
    </source>
</reference>
<sequence length="71" mass="7833">MEHIDTPTAPSSPAPLRTRTSRSTRAEHRARAELLVAELHRMAAGTDNPAERASLRRSADSLIRLATAYRP</sequence>
<keyword evidence="3" id="KW-1185">Reference proteome</keyword>
<dbReference type="Proteomes" id="UP001500280">
    <property type="component" value="Unassembled WGS sequence"/>
</dbReference>
<comment type="caution">
    <text evidence="2">The sequence shown here is derived from an EMBL/GenBank/DDBJ whole genome shotgun (WGS) entry which is preliminary data.</text>
</comment>
<evidence type="ECO:0000313" key="2">
    <source>
        <dbReference type="EMBL" id="GAA1707877.1"/>
    </source>
</evidence>
<protein>
    <submittedName>
        <fullName evidence="2">Uncharacterized protein</fullName>
    </submittedName>
</protein>
<dbReference type="EMBL" id="BAAANF010000022">
    <property type="protein sequence ID" value="GAA1707877.1"/>
    <property type="molecule type" value="Genomic_DNA"/>
</dbReference>
<gene>
    <name evidence="2" type="ORF">GCM10009745_64690</name>
</gene>
<proteinExistence type="predicted"/>